<keyword evidence="4" id="KW-1185">Reference proteome</keyword>
<evidence type="ECO:0000313" key="3">
    <source>
        <dbReference type="EMBL" id="KAG7088833.1"/>
    </source>
</evidence>
<dbReference type="Proteomes" id="UP001049176">
    <property type="component" value="Chromosome 8"/>
</dbReference>
<accession>A0A9P7UP24</accession>
<comment type="caution">
    <text evidence="3">The sequence shown here is derived from an EMBL/GenBank/DDBJ whole genome shotgun (WGS) entry which is preliminary data.</text>
</comment>
<evidence type="ECO:0000256" key="1">
    <source>
        <dbReference type="SAM" id="MobiDB-lite"/>
    </source>
</evidence>
<sequence length="133" mass="15030">MYIPASYTQNTTTSANIDPNVEHQLCTTQNSCFLIAIVVLILIFYALALWDRYIQLRLREVEKDQIRQTRLITSESASLPNYGSTTHAFESNQYLTVPQNNRAFCGEKPPSNDRIKSAENDSSSSIQLLVPES</sequence>
<keyword evidence="2" id="KW-1133">Transmembrane helix</keyword>
<feature type="transmembrane region" description="Helical" evidence="2">
    <location>
        <begin position="33"/>
        <end position="50"/>
    </location>
</feature>
<gene>
    <name evidence="3" type="ORF">E1B28_012788</name>
</gene>
<evidence type="ECO:0000256" key="2">
    <source>
        <dbReference type="SAM" id="Phobius"/>
    </source>
</evidence>
<dbReference type="KEGG" id="more:E1B28_012788"/>
<dbReference type="AlphaFoldDB" id="A0A9P7UP24"/>
<reference evidence="3" key="1">
    <citation type="journal article" date="2021" name="Genome Biol. Evol.">
        <title>The assembled and annotated genome of the fairy-ring fungus Marasmius oreades.</title>
        <authorList>
            <person name="Hiltunen M."/>
            <person name="Ament-Velasquez S.L."/>
            <person name="Johannesson H."/>
        </authorList>
    </citation>
    <scope>NUCLEOTIDE SEQUENCE</scope>
    <source>
        <strain evidence="3">03SP1</strain>
    </source>
</reference>
<feature type="region of interest" description="Disordered" evidence="1">
    <location>
        <begin position="106"/>
        <end position="133"/>
    </location>
</feature>
<dbReference type="EMBL" id="CM032188">
    <property type="protein sequence ID" value="KAG7088833.1"/>
    <property type="molecule type" value="Genomic_DNA"/>
</dbReference>
<keyword evidence="2" id="KW-0812">Transmembrane</keyword>
<dbReference type="GeneID" id="66081863"/>
<dbReference type="OrthoDB" id="2834397at2759"/>
<protein>
    <submittedName>
        <fullName evidence="3">Uncharacterized protein</fullName>
    </submittedName>
</protein>
<keyword evidence="2" id="KW-0472">Membrane</keyword>
<evidence type="ECO:0000313" key="4">
    <source>
        <dbReference type="Proteomes" id="UP001049176"/>
    </source>
</evidence>
<proteinExistence type="predicted"/>
<organism evidence="3 4">
    <name type="scientific">Marasmius oreades</name>
    <name type="common">fairy-ring Marasmius</name>
    <dbReference type="NCBI Taxonomy" id="181124"/>
    <lineage>
        <taxon>Eukaryota</taxon>
        <taxon>Fungi</taxon>
        <taxon>Dikarya</taxon>
        <taxon>Basidiomycota</taxon>
        <taxon>Agaricomycotina</taxon>
        <taxon>Agaricomycetes</taxon>
        <taxon>Agaricomycetidae</taxon>
        <taxon>Agaricales</taxon>
        <taxon>Marasmiineae</taxon>
        <taxon>Marasmiaceae</taxon>
        <taxon>Marasmius</taxon>
    </lineage>
</organism>
<name>A0A9P7UP24_9AGAR</name>
<dbReference type="RefSeq" id="XP_043005304.1">
    <property type="nucleotide sequence ID" value="XM_043157934.1"/>
</dbReference>
<feature type="compositionally biased region" description="Basic and acidic residues" evidence="1">
    <location>
        <begin position="110"/>
        <end position="119"/>
    </location>
</feature>